<dbReference type="EMBL" id="PDXA01000017">
    <property type="protein sequence ID" value="RYN50773.1"/>
    <property type="molecule type" value="Genomic_DNA"/>
</dbReference>
<accession>A0A4Q4MHI5</accession>
<protein>
    <submittedName>
        <fullName evidence="1">Uncharacterized protein</fullName>
    </submittedName>
</protein>
<gene>
    <name evidence="1" type="ORF">AA0114_g5750</name>
    <name evidence="2" type="ORF">AA0119_g2481</name>
</gene>
<evidence type="ECO:0000313" key="2">
    <source>
        <dbReference type="EMBL" id="RYO06708.1"/>
    </source>
</evidence>
<comment type="caution">
    <text evidence="1">The sequence shown here is derived from an EMBL/GenBank/DDBJ whole genome shotgun (WGS) entry which is preliminary data.</text>
</comment>
<dbReference type="Proteomes" id="UP000293195">
    <property type="component" value="Unassembled WGS sequence"/>
</dbReference>
<dbReference type="EMBL" id="PDXF01000006">
    <property type="protein sequence ID" value="RYO06708.1"/>
    <property type="molecule type" value="Genomic_DNA"/>
</dbReference>
<evidence type="ECO:0000313" key="3">
    <source>
        <dbReference type="Proteomes" id="UP000292402"/>
    </source>
</evidence>
<evidence type="ECO:0000313" key="1">
    <source>
        <dbReference type="EMBL" id="RYN50773.1"/>
    </source>
</evidence>
<reference evidence="3 4" key="2">
    <citation type="journal article" date="2019" name="bioRxiv">
        <title>Genomics, evolutionary history and diagnostics of the Alternaria alternata species group including apple and Asian pear pathotypes.</title>
        <authorList>
            <person name="Armitage A.D."/>
            <person name="Cockerton H.M."/>
            <person name="Sreenivasaprasad S."/>
            <person name="Woodhall J.W."/>
            <person name="Lane C.R."/>
            <person name="Harrison R.J."/>
            <person name="Clarkson J.P."/>
        </authorList>
    </citation>
    <scope>NUCLEOTIDE SEQUENCE [LARGE SCALE GENOMIC DNA]</scope>
    <source>
        <strain evidence="3">FERA 1082</strain>
        <strain evidence="4">FERA 635</strain>
    </source>
</reference>
<sequence length="80" mass="9120">MAVCGRILFEKLLAPDYPGRTGDRELGAEHKRRVESKRLRWDLDIPDDDEFGLGDEWYGSRRASIEASSGVWEDGLLVIQ</sequence>
<dbReference type="Proteomes" id="UP000292402">
    <property type="component" value="Unassembled WGS sequence"/>
</dbReference>
<reference evidence="2" key="1">
    <citation type="submission" date="2017-10" db="EMBL/GenBank/DDBJ databases">
        <authorList>
            <person name="Armitage A.D."/>
            <person name="Barbara D.J."/>
            <person name="Woodhall J.W."/>
            <person name="Sreenivasaprasad S."/>
            <person name="Lane C.R."/>
            <person name="Clarkson J.P."/>
            <person name="Harrison R.J."/>
        </authorList>
    </citation>
    <scope>NUCLEOTIDE SEQUENCE</scope>
    <source>
        <strain evidence="2">FERA 635</strain>
    </source>
</reference>
<keyword evidence="4" id="KW-1185">Reference proteome</keyword>
<dbReference type="AlphaFoldDB" id="A0A4Q4MHI5"/>
<organism evidence="1 3">
    <name type="scientific">Alternaria tenuissima</name>
    <dbReference type="NCBI Taxonomy" id="119927"/>
    <lineage>
        <taxon>Eukaryota</taxon>
        <taxon>Fungi</taxon>
        <taxon>Dikarya</taxon>
        <taxon>Ascomycota</taxon>
        <taxon>Pezizomycotina</taxon>
        <taxon>Dothideomycetes</taxon>
        <taxon>Pleosporomycetidae</taxon>
        <taxon>Pleosporales</taxon>
        <taxon>Pleosporineae</taxon>
        <taxon>Pleosporaceae</taxon>
        <taxon>Alternaria</taxon>
        <taxon>Alternaria sect. Alternaria</taxon>
        <taxon>Alternaria alternata complex</taxon>
    </lineage>
</organism>
<evidence type="ECO:0000313" key="4">
    <source>
        <dbReference type="Proteomes" id="UP000293195"/>
    </source>
</evidence>
<reference evidence="1" key="3">
    <citation type="journal article" date="2019" name="J. ISSAAS">
        <title>Genomics, evolutionary history and diagnostics of the Alternaria alternata species group including apple and Asian pear pathotypes.</title>
        <authorList>
            <person name="Armitage A.D."/>
            <person name="Cockerton H.M."/>
            <person name="Sreenivasaprasad S."/>
            <person name="Woodhall J."/>
            <person name="Lane C."/>
            <person name="Harrison R.J."/>
            <person name="Clarkson J.P."/>
        </authorList>
    </citation>
    <scope>NUCLEOTIDE SEQUENCE</scope>
    <source>
        <strain evidence="1">FERA 1082</strain>
    </source>
</reference>
<name>A0A4Q4MHI5_9PLEO</name>
<proteinExistence type="predicted"/>